<dbReference type="EMBL" id="CP051007">
    <property type="protein sequence ID" value="QNT98248.1"/>
    <property type="molecule type" value="Genomic_DNA"/>
</dbReference>
<reference evidence="1 2" key="1">
    <citation type="submission" date="2020-04" db="EMBL/GenBank/DDBJ databases">
        <title>Characterization and engineering of Streptomyces griseofuscus DSM40191 as a potential heterologous host for expression of BGCs.</title>
        <authorList>
            <person name="Gren T."/>
            <person name="Whitford C.M."/>
            <person name="Mohite O.S."/>
            <person name="Joergensen T.S."/>
            <person name="Nielsen J.B."/>
            <person name="Lee S.Y."/>
            <person name="Weber T."/>
        </authorList>
    </citation>
    <scope>NUCLEOTIDE SEQUENCE [LARGE SCALE GENOMIC DNA]</scope>
    <source>
        <strain evidence="1 2">DSM 40191</strain>
        <plasmid evidence="1 2">pSGRIFU1</plasmid>
    </source>
</reference>
<evidence type="ECO:0000313" key="1">
    <source>
        <dbReference type="EMBL" id="QNT98248.1"/>
    </source>
</evidence>
<accession>A0A7H1QD68</accession>
<keyword evidence="1" id="KW-0614">Plasmid</keyword>
<sequence length="51" mass="5599">MGRPDEDGLLFANEADSARLCRGSGCADILWNQPLLHKRSSVALDCQQQPD</sequence>
<evidence type="ECO:0000313" key="2">
    <source>
        <dbReference type="Proteomes" id="UP000516422"/>
    </source>
</evidence>
<gene>
    <name evidence="1" type="ORF">HEP81_08020</name>
</gene>
<protein>
    <submittedName>
        <fullName evidence="1">Uncharacterized protein</fullName>
    </submittedName>
</protein>
<dbReference type="Proteomes" id="UP000516422">
    <property type="component" value="Plasmid pSGRIFU1"/>
</dbReference>
<dbReference type="RefSeq" id="WP_182790295.1">
    <property type="nucleotide sequence ID" value="NZ_JBEZCJ010000066.1"/>
</dbReference>
<dbReference type="KEGG" id="sgf:HEP81_08020"/>
<geneLocation type="plasmid" evidence="1 2">
    <name>pSGRIFU1</name>
</geneLocation>
<proteinExistence type="predicted"/>
<name>A0A7H1QD68_9ACTN</name>
<organism evidence="1 2">
    <name type="scientific">Streptomyces griseofuscus</name>
    <dbReference type="NCBI Taxonomy" id="146922"/>
    <lineage>
        <taxon>Bacteria</taxon>
        <taxon>Bacillati</taxon>
        <taxon>Actinomycetota</taxon>
        <taxon>Actinomycetes</taxon>
        <taxon>Kitasatosporales</taxon>
        <taxon>Streptomycetaceae</taxon>
        <taxon>Streptomyces</taxon>
    </lineage>
</organism>
<dbReference type="AlphaFoldDB" id="A0A7H1QD68"/>